<evidence type="ECO:0000256" key="5">
    <source>
        <dbReference type="ARBA" id="ARBA00022801"/>
    </source>
</evidence>
<dbReference type="PANTHER" id="PTHR47466">
    <property type="match status" value="1"/>
</dbReference>
<dbReference type="InterPro" id="IPR000601">
    <property type="entry name" value="PKD_dom"/>
</dbReference>
<keyword evidence="3" id="KW-0479">Metal-binding</keyword>
<evidence type="ECO:0000313" key="11">
    <source>
        <dbReference type="Proteomes" id="UP000316008"/>
    </source>
</evidence>
<dbReference type="GO" id="GO:0008237">
    <property type="term" value="F:metallopeptidase activity"/>
    <property type="evidence" value="ECO:0007669"/>
    <property type="project" value="UniProtKB-KW"/>
</dbReference>
<dbReference type="AlphaFoldDB" id="A0A556N096"/>
<feature type="domain" description="PKD" evidence="9">
    <location>
        <begin position="377"/>
        <end position="447"/>
    </location>
</feature>
<keyword evidence="6" id="KW-0862">Zinc</keyword>
<evidence type="ECO:0000256" key="8">
    <source>
        <dbReference type="ARBA" id="ARBA00023157"/>
    </source>
</evidence>
<name>A0A556N096_9FLAO</name>
<dbReference type="GO" id="GO:0006508">
    <property type="term" value="P:proteolysis"/>
    <property type="evidence" value="ECO:0007669"/>
    <property type="project" value="UniProtKB-KW"/>
</dbReference>
<dbReference type="Pfam" id="PF18962">
    <property type="entry name" value="Por_Secre_tail"/>
    <property type="match status" value="1"/>
</dbReference>
<organism evidence="10 11">
    <name type="scientific">Fluviicola chungangensis</name>
    <dbReference type="NCBI Taxonomy" id="2597671"/>
    <lineage>
        <taxon>Bacteria</taxon>
        <taxon>Pseudomonadati</taxon>
        <taxon>Bacteroidota</taxon>
        <taxon>Flavobacteriia</taxon>
        <taxon>Flavobacteriales</taxon>
        <taxon>Crocinitomicaceae</taxon>
        <taxon>Fluviicola</taxon>
    </lineage>
</organism>
<dbReference type="InterPro" id="IPR008754">
    <property type="entry name" value="Peptidase_M43"/>
</dbReference>
<comment type="caution">
    <text evidence="10">The sequence shown here is derived from an EMBL/GenBank/DDBJ whole genome shotgun (WGS) entry which is preliminary data.</text>
</comment>
<dbReference type="SMART" id="SM00089">
    <property type="entry name" value="PKD"/>
    <property type="match status" value="1"/>
</dbReference>
<evidence type="ECO:0000256" key="7">
    <source>
        <dbReference type="ARBA" id="ARBA00023049"/>
    </source>
</evidence>
<keyword evidence="7" id="KW-0482">Metalloprotease</keyword>
<evidence type="ECO:0000256" key="6">
    <source>
        <dbReference type="ARBA" id="ARBA00022833"/>
    </source>
</evidence>
<dbReference type="Gene3D" id="2.60.40.10">
    <property type="entry name" value="Immunoglobulins"/>
    <property type="match status" value="1"/>
</dbReference>
<dbReference type="PROSITE" id="PS50093">
    <property type="entry name" value="PKD"/>
    <property type="match status" value="1"/>
</dbReference>
<keyword evidence="8" id="KW-1015">Disulfide bond</keyword>
<dbReference type="CDD" id="cd00146">
    <property type="entry name" value="PKD"/>
    <property type="match status" value="1"/>
</dbReference>
<gene>
    <name evidence="10" type="ORF">FO442_06980</name>
</gene>
<accession>A0A556N096</accession>
<keyword evidence="11" id="KW-1185">Reference proteome</keyword>
<dbReference type="Proteomes" id="UP000316008">
    <property type="component" value="Unassembled WGS sequence"/>
</dbReference>
<dbReference type="CDD" id="cd04275">
    <property type="entry name" value="ZnMc_pappalysin_like"/>
    <property type="match status" value="1"/>
</dbReference>
<evidence type="ECO:0000256" key="2">
    <source>
        <dbReference type="ARBA" id="ARBA00022670"/>
    </source>
</evidence>
<evidence type="ECO:0000256" key="4">
    <source>
        <dbReference type="ARBA" id="ARBA00022729"/>
    </source>
</evidence>
<evidence type="ECO:0000256" key="1">
    <source>
        <dbReference type="ARBA" id="ARBA00008721"/>
    </source>
</evidence>
<dbReference type="Pfam" id="PF05572">
    <property type="entry name" value="Peptidase_M43"/>
    <property type="match status" value="1"/>
</dbReference>
<dbReference type="Pfam" id="PF00801">
    <property type="entry name" value="PKD"/>
    <property type="match status" value="1"/>
</dbReference>
<dbReference type="NCBIfam" id="TIGR04183">
    <property type="entry name" value="Por_Secre_tail"/>
    <property type="match status" value="1"/>
</dbReference>
<dbReference type="InterPro" id="IPR035986">
    <property type="entry name" value="PKD_dom_sf"/>
</dbReference>
<sequence>MKGWKTFKTGSYLCPTYYSSINMKGILLLVVAFTCCSNAFSQQLLHCGSDEMEQKLFHEHPGYQEGFLRSKKKLESFTKQFQDNPTKSGATYIIPVVFHIIHNNGPENITDSQIHDAIEQVNLQYRKLNPDTNQIVSAFQSIAADAGIEIRLAQIDPDGNCTSGITRTVSVLTYPGDHQVKSLIHWPPEKYLNIYVCFDAAGLAGHALMPAVADTIPEWDGIVIRHDYVGTIGTSDYFKRTVLSHEIGHYLNLYHIWGGNNVPDFYYLPVGDAGNCAYDDEVTDTPNTIGWSSCNLNATSCSGLDNIQNYMDYAYCALMFTEGQKIRMHAALNSSVAQRNNLWTPANLAATGTDDLNNQLCEAKFEASKQIICQGDSVLFKDVSSHGVTSRLWTFEAGTLNGSASDDTAIVVYNQVGTYDVTIRVSNGIDTLELTVTDYITVLPASGSDHGITEGFENDLADFSSKWMVREVGQPHNWEIASIGFQSAQSTMINNFEAGPYQVYEFFSDPLDLSGFTSLAVAFDWAYAQRLASDGDLLRIFISNDCGENWLVKKTYVGTNSLKSVSQLWTTPFAPATMNEWASDTVLINGAANFTDHTQVKFRFESKGGNNFFLDNIRIGKLNELGLHEVGSEGLMEVYPNPADKEEFAILKWRDQLIPQKVRLLDAQGRVVFETSNLEDVKTLSIPLAGLCSGYYFIKVSGANGEHSLPLVLE</sequence>
<proteinExistence type="inferred from homology"/>
<dbReference type="InterPro" id="IPR024079">
    <property type="entry name" value="MetalloPept_cat_dom_sf"/>
</dbReference>
<keyword evidence="4" id="KW-0732">Signal</keyword>
<dbReference type="Gene3D" id="2.60.120.260">
    <property type="entry name" value="Galactose-binding domain-like"/>
    <property type="match status" value="1"/>
</dbReference>
<keyword evidence="5" id="KW-0378">Hydrolase</keyword>
<dbReference type="OrthoDB" id="9792152at2"/>
<reference evidence="10 11" key="1">
    <citation type="submission" date="2019-07" db="EMBL/GenBank/DDBJ databases">
        <authorList>
            <person name="Huq M.A."/>
        </authorList>
    </citation>
    <scope>NUCLEOTIDE SEQUENCE [LARGE SCALE GENOMIC DNA]</scope>
    <source>
        <strain evidence="10 11">MAH-3</strain>
    </source>
</reference>
<dbReference type="EMBL" id="VLPL01000003">
    <property type="protein sequence ID" value="TSJ45493.1"/>
    <property type="molecule type" value="Genomic_DNA"/>
</dbReference>
<evidence type="ECO:0000313" key="10">
    <source>
        <dbReference type="EMBL" id="TSJ45493.1"/>
    </source>
</evidence>
<dbReference type="InterPro" id="IPR022409">
    <property type="entry name" value="PKD/Chitinase_dom"/>
</dbReference>
<evidence type="ECO:0000256" key="3">
    <source>
        <dbReference type="ARBA" id="ARBA00022723"/>
    </source>
</evidence>
<protein>
    <submittedName>
        <fullName evidence="10">T9SS type A sorting domain-containing protein</fullName>
    </submittedName>
</protein>
<dbReference type="InterPro" id="IPR026444">
    <property type="entry name" value="Secre_tail"/>
</dbReference>
<dbReference type="SUPFAM" id="SSF49299">
    <property type="entry name" value="PKD domain"/>
    <property type="match status" value="1"/>
</dbReference>
<keyword evidence="2" id="KW-0645">Protease</keyword>
<dbReference type="SUPFAM" id="SSF55486">
    <property type="entry name" value="Metalloproteases ('zincins'), catalytic domain"/>
    <property type="match status" value="1"/>
</dbReference>
<evidence type="ECO:0000259" key="9">
    <source>
        <dbReference type="PROSITE" id="PS50093"/>
    </source>
</evidence>
<dbReference type="GO" id="GO:0046872">
    <property type="term" value="F:metal ion binding"/>
    <property type="evidence" value="ECO:0007669"/>
    <property type="project" value="UniProtKB-KW"/>
</dbReference>
<dbReference type="PANTHER" id="PTHR47466:SF1">
    <property type="entry name" value="METALLOPROTEASE MEP1 (AFU_ORTHOLOGUE AFUA_1G07730)-RELATED"/>
    <property type="match status" value="1"/>
</dbReference>
<dbReference type="Gene3D" id="3.40.390.10">
    <property type="entry name" value="Collagenase (Catalytic Domain)"/>
    <property type="match status" value="1"/>
</dbReference>
<dbReference type="InterPro" id="IPR013783">
    <property type="entry name" value="Ig-like_fold"/>
</dbReference>
<comment type="similarity">
    <text evidence="1">Belongs to the peptidase M43B family.</text>
</comment>